<feature type="binding site" description="covalent" evidence="6">
    <location>
        <position position="64"/>
    </location>
    <ligand>
        <name>heme c</name>
        <dbReference type="ChEBI" id="CHEBI:61717"/>
        <label>1</label>
    </ligand>
</feature>
<evidence type="ECO:0000256" key="8">
    <source>
        <dbReference type="SAM" id="SignalP"/>
    </source>
</evidence>
<feature type="region of interest" description="Disordered" evidence="7">
    <location>
        <begin position="25"/>
        <end position="45"/>
    </location>
</feature>
<evidence type="ECO:0000313" key="10">
    <source>
        <dbReference type="EMBL" id="NJB69399.1"/>
    </source>
</evidence>
<comment type="caution">
    <text evidence="10">The sequence shown here is derived from an EMBL/GenBank/DDBJ whole genome shotgun (WGS) entry which is preliminary data.</text>
</comment>
<keyword evidence="8" id="KW-0732">Signal</keyword>
<feature type="binding site" description="axial binding residue" evidence="6">
    <location>
        <position position="126"/>
    </location>
    <ligand>
        <name>heme c</name>
        <dbReference type="ChEBI" id="CHEBI:61717"/>
        <label>1</label>
    </ligand>
    <ligandPart>
        <name>Fe</name>
        <dbReference type="ChEBI" id="CHEBI:18248"/>
    </ligandPart>
</feature>
<accession>A0A846QXP5</accession>
<keyword evidence="4" id="KW-0249">Electron transport</keyword>
<dbReference type="GO" id="GO:0020037">
    <property type="term" value="F:heme binding"/>
    <property type="evidence" value="ECO:0007669"/>
    <property type="project" value="InterPro"/>
</dbReference>
<dbReference type="GO" id="GO:0009055">
    <property type="term" value="F:electron transfer activity"/>
    <property type="evidence" value="ECO:0007669"/>
    <property type="project" value="InterPro"/>
</dbReference>
<evidence type="ECO:0000256" key="5">
    <source>
        <dbReference type="ARBA" id="ARBA00023004"/>
    </source>
</evidence>
<feature type="binding site" description="axial binding residue" evidence="6">
    <location>
        <position position="107"/>
    </location>
    <ligand>
        <name>heme c</name>
        <dbReference type="ChEBI" id="CHEBI:61717"/>
        <label>1</label>
    </ligand>
    <ligandPart>
        <name>Fe</name>
        <dbReference type="ChEBI" id="CHEBI:18248"/>
    </ligandPart>
</feature>
<feature type="binding site" description="axial binding residue" evidence="6">
    <location>
        <position position="129"/>
    </location>
    <ligand>
        <name>heme c</name>
        <dbReference type="ChEBI" id="CHEBI:61717"/>
        <label>1</label>
    </ligand>
    <ligandPart>
        <name>Fe</name>
        <dbReference type="ChEBI" id="CHEBI:18248"/>
    </ligandPart>
</feature>
<evidence type="ECO:0000259" key="9">
    <source>
        <dbReference type="PROSITE" id="PS00028"/>
    </source>
</evidence>
<dbReference type="InterPro" id="IPR020942">
    <property type="entry name" value="Cyt_c_III_dom"/>
</dbReference>
<evidence type="ECO:0000256" key="4">
    <source>
        <dbReference type="ARBA" id="ARBA00022982"/>
    </source>
</evidence>
<dbReference type="Pfam" id="PF02085">
    <property type="entry name" value="Cytochrom_CIII"/>
    <property type="match status" value="1"/>
</dbReference>
<feature type="binding site" description="axial binding residue" evidence="6">
    <location>
        <position position="61"/>
    </location>
    <ligand>
        <name>heme c</name>
        <dbReference type="ChEBI" id="CHEBI:61717"/>
        <label>1</label>
    </ligand>
    <ligandPart>
        <name>Fe</name>
        <dbReference type="ChEBI" id="CHEBI:18248"/>
    </ligandPart>
</feature>
<evidence type="ECO:0000256" key="3">
    <source>
        <dbReference type="ARBA" id="ARBA00022723"/>
    </source>
</evidence>
<evidence type="ECO:0000313" key="11">
    <source>
        <dbReference type="Proteomes" id="UP000580856"/>
    </source>
</evidence>
<dbReference type="RefSeq" id="WP_167942489.1">
    <property type="nucleotide sequence ID" value="NZ_JAATJA010000005.1"/>
</dbReference>
<dbReference type="InterPro" id="IPR002322">
    <property type="entry name" value="Cyt_c_III"/>
</dbReference>
<feature type="signal peptide" evidence="8">
    <location>
        <begin position="1"/>
        <end position="24"/>
    </location>
</feature>
<feature type="binding site" description="axial binding residue" evidence="6">
    <location>
        <position position="110"/>
    </location>
    <ligand>
        <name>heme c</name>
        <dbReference type="ChEBI" id="CHEBI:61717"/>
        <label>1</label>
    </ligand>
    <ligandPart>
        <name>Fe</name>
        <dbReference type="ChEBI" id="CHEBI:18248"/>
    </ligandPart>
</feature>
<keyword evidence="2 6" id="KW-0349">Heme</keyword>
<dbReference type="AlphaFoldDB" id="A0A846QXP5"/>
<feature type="binding site" description="axial binding residue" evidence="6">
    <location>
        <position position="82"/>
    </location>
    <ligand>
        <name>heme c</name>
        <dbReference type="ChEBI" id="CHEBI:61717"/>
        <label>1</label>
    </ligand>
    <ligandPart>
        <name>Fe</name>
        <dbReference type="ChEBI" id="CHEBI:18248"/>
    </ligandPart>
</feature>
<dbReference type="PRINTS" id="PR00609">
    <property type="entry name" value="CYTOCHROMEC3"/>
</dbReference>
<feature type="binding site" description="axial binding residue" evidence="6">
    <location>
        <position position="111"/>
    </location>
    <ligand>
        <name>heme c</name>
        <dbReference type="ChEBI" id="CHEBI:61717"/>
        <label>1</label>
    </ligand>
    <ligandPart>
        <name>Fe</name>
        <dbReference type="ChEBI" id="CHEBI:18248"/>
    </ligandPart>
</feature>
<dbReference type="InterPro" id="IPR013087">
    <property type="entry name" value="Znf_C2H2_type"/>
</dbReference>
<dbReference type="EMBL" id="JAATJA010000005">
    <property type="protein sequence ID" value="NJB69399.1"/>
    <property type="molecule type" value="Genomic_DNA"/>
</dbReference>
<proteinExistence type="predicted"/>
<feature type="binding site" description="axial binding residue" evidence="6">
    <location>
        <position position="77"/>
    </location>
    <ligand>
        <name>heme c</name>
        <dbReference type="ChEBI" id="CHEBI:61717"/>
        <label>1</label>
    </ligand>
    <ligandPart>
        <name>Fe</name>
        <dbReference type="ChEBI" id="CHEBI:18248"/>
    </ligandPart>
</feature>
<dbReference type="Gene3D" id="3.90.10.10">
    <property type="entry name" value="Cytochrome C3"/>
    <property type="match status" value="1"/>
</dbReference>
<name>A0A846QXP5_9BACT</name>
<comment type="cofactor">
    <cofactor evidence="6">
        <name>heme c</name>
        <dbReference type="ChEBI" id="CHEBI:61717"/>
    </cofactor>
    <text evidence="6">Binds 4 heme c groups covalently per monomer.</text>
</comment>
<dbReference type="CDD" id="cd08168">
    <property type="entry name" value="Cytochrom_C3"/>
    <property type="match status" value="1"/>
</dbReference>
<dbReference type="PROSITE" id="PS00028">
    <property type="entry name" value="ZINC_FINGER_C2H2_1"/>
    <property type="match status" value="1"/>
</dbReference>
<evidence type="ECO:0000256" key="2">
    <source>
        <dbReference type="ARBA" id="ARBA00022617"/>
    </source>
</evidence>
<protein>
    <recommendedName>
        <fullName evidence="9">C2H2-type domain-containing protein</fullName>
    </recommendedName>
</protein>
<sequence length="132" mass="14594">MKRKISLILCAAALACVWLVPAGATSPKAPQEPITIEVPEGNTPTKPPVVFPHLRHEALDCTACHHKWDKTADIVKCKNSGCHDQFPDKKSDRSHYRAYHAQGKQSCLGCHKEMKKEKAATGPVVCKECHKE</sequence>
<feature type="binding site" description="axial binding residue" evidence="6">
    <location>
        <position position="83"/>
    </location>
    <ligand>
        <name>heme c</name>
        <dbReference type="ChEBI" id="CHEBI:61717"/>
        <label>1</label>
    </ligand>
    <ligandPart>
        <name>Fe</name>
        <dbReference type="ChEBI" id="CHEBI:18248"/>
    </ligandPart>
</feature>
<keyword evidence="5 6" id="KW-0408">Iron</keyword>
<dbReference type="InterPro" id="IPR036280">
    <property type="entry name" value="Multihaem_cyt_sf"/>
</dbReference>
<feature type="binding site" description="axial binding residue" evidence="6">
    <location>
        <position position="66"/>
    </location>
    <ligand>
        <name>heme c</name>
        <dbReference type="ChEBI" id="CHEBI:61717"/>
        <label>1</label>
    </ligand>
    <ligandPart>
        <name>Fe</name>
        <dbReference type="ChEBI" id="CHEBI:18248"/>
    </ligandPart>
</feature>
<feature type="binding site" description="axial binding residue" evidence="6">
    <location>
        <position position="53"/>
    </location>
    <ligand>
        <name>heme c</name>
        <dbReference type="ChEBI" id="CHEBI:61717"/>
        <label>1</label>
    </ligand>
    <ligandPart>
        <name>Fe</name>
        <dbReference type="ChEBI" id="CHEBI:18248"/>
    </ligandPart>
</feature>
<feature type="chain" id="PRO_5032534727" description="C2H2-type domain-containing protein" evidence="8">
    <location>
        <begin position="25"/>
        <end position="132"/>
    </location>
</feature>
<keyword evidence="3 6" id="KW-0479">Metal-binding</keyword>
<gene>
    <name evidence="10" type="ORF">GGQ74_003101</name>
</gene>
<keyword evidence="1" id="KW-0813">Transport</keyword>
<feature type="binding site" description="axial binding residue" evidence="6">
    <location>
        <position position="130"/>
    </location>
    <ligand>
        <name>heme c</name>
        <dbReference type="ChEBI" id="CHEBI:61717"/>
        <label>1</label>
    </ligand>
    <ligandPart>
        <name>Fe</name>
        <dbReference type="ChEBI" id="CHEBI:18248"/>
    </ligandPart>
</feature>
<dbReference type="PROSITE" id="PS51257">
    <property type="entry name" value="PROKAR_LIPOPROTEIN"/>
    <property type="match status" value="1"/>
</dbReference>
<dbReference type="Proteomes" id="UP000580856">
    <property type="component" value="Unassembled WGS sequence"/>
</dbReference>
<reference evidence="10 11" key="1">
    <citation type="submission" date="2020-03" db="EMBL/GenBank/DDBJ databases">
        <title>Genomic Encyclopedia of Type Strains, Phase IV (KMG-IV): sequencing the most valuable type-strain genomes for metagenomic binning, comparative biology and taxonomic classification.</title>
        <authorList>
            <person name="Goeker M."/>
        </authorList>
    </citation>
    <scope>NUCLEOTIDE SEQUENCE [LARGE SCALE GENOMIC DNA]</scope>
    <source>
        <strain evidence="10 11">DSM 24233</strain>
    </source>
</reference>
<evidence type="ECO:0000256" key="6">
    <source>
        <dbReference type="PIRSR" id="PIRSR602322-1"/>
    </source>
</evidence>
<feature type="binding site" description="axial binding residue" evidence="6">
    <location>
        <position position="65"/>
    </location>
    <ligand>
        <name>heme c</name>
        <dbReference type="ChEBI" id="CHEBI:61717"/>
        <label>1</label>
    </ligand>
    <ligandPart>
        <name>Fe</name>
        <dbReference type="ChEBI" id="CHEBI:18248"/>
    </ligandPart>
</feature>
<dbReference type="GO" id="GO:0046872">
    <property type="term" value="F:metal ion binding"/>
    <property type="evidence" value="ECO:0007669"/>
    <property type="project" value="UniProtKB-KW"/>
</dbReference>
<evidence type="ECO:0000256" key="7">
    <source>
        <dbReference type="SAM" id="MobiDB-lite"/>
    </source>
</evidence>
<dbReference type="SUPFAM" id="SSF48695">
    <property type="entry name" value="Multiheme cytochromes"/>
    <property type="match status" value="1"/>
</dbReference>
<evidence type="ECO:0000256" key="1">
    <source>
        <dbReference type="ARBA" id="ARBA00022448"/>
    </source>
</evidence>
<organism evidence="10 11">
    <name type="scientific">Desulfobaculum xiamenense</name>
    <dbReference type="NCBI Taxonomy" id="995050"/>
    <lineage>
        <taxon>Bacteria</taxon>
        <taxon>Pseudomonadati</taxon>
        <taxon>Thermodesulfobacteriota</taxon>
        <taxon>Desulfovibrionia</taxon>
        <taxon>Desulfovibrionales</taxon>
        <taxon>Desulfovibrionaceae</taxon>
        <taxon>Desulfobaculum</taxon>
    </lineage>
</organism>
<feature type="domain" description="C2H2-type" evidence="9">
    <location>
        <begin position="77"/>
        <end position="100"/>
    </location>
</feature>
<feature type="binding site" description="axial binding residue" evidence="6">
    <location>
        <position position="56"/>
    </location>
    <ligand>
        <name>heme c</name>
        <dbReference type="ChEBI" id="CHEBI:61717"/>
        <label>1</label>
    </ligand>
    <ligandPart>
        <name>Fe</name>
        <dbReference type="ChEBI" id="CHEBI:18248"/>
    </ligandPart>
</feature>
<keyword evidence="11" id="KW-1185">Reference proteome</keyword>